<dbReference type="OrthoDB" id="1550456at2"/>
<reference evidence="1 2" key="1">
    <citation type="submission" date="2018-09" db="EMBL/GenBank/DDBJ databases">
        <title>Arachidicoccus sp. nov., a bacterium isolated from soil.</title>
        <authorList>
            <person name="Weon H.-Y."/>
            <person name="Kwon S.-W."/>
            <person name="Lee S.A."/>
        </authorList>
    </citation>
    <scope>NUCLEOTIDE SEQUENCE [LARGE SCALE GENOMIC DNA]</scope>
    <source>
        <strain evidence="1 2">KIS59-12</strain>
    </source>
</reference>
<dbReference type="KEGG" id="ark:D6B99_15800"/>
<proteinExistence type="predicted"/>
<name>A0A386HUB2_9BACT</name>
<evidence type="ECO:0000313" key="1">
    <source>
        <dbReference type="EMBL" id="AYD48946.1"/>
    </source>
</evidence>
<protein>
    <submittedName>
        <fullName evidence="1">DUF1398 domain-containing protein</fullName>
    </submittedName>
</protein>
<dbReference type="InterPro" id="IPR009833">
    <property type="entry name" value="DUF1398"/>
</dbReference>
<dbReference type="RefSeq" id="WP_119990182.1">
    <property type="nucleotide sequence ID" value="NZ_CP032489.1"/>
</dbReference>
<evidence type="ECO:0000313" key="2">
    <source>
        <dbReference type="Proteomes" id="UP000266118"/>
    </source>
</evidence>
<dbReference type="Gene3D" id="3.30.1810.10">
    <property type="entry name" value="YdfO-like"/>
    <property type="match status" value="1"/>
</dbReference>
<sequence length="130" mass="14966">MFTIQDIHNAHAKVKSGADFPKYIQDIIQIGVTDFETFVSDSHTVYFGEDNYQTQSAPMYAPLSIADKSAKEQFVRYLKIHQRGETDYPSFCKHCAETGIEKWVVNMQQMTCIYYNKEGEKVLVEKIPSL</sequence>
<dbReference type="AlphaFoldDB" id="A0A386HUB2"/>
<dbReference type="Pfam" id="PF07166">
    <property type="entry name" value="DUF1398"/>
    <property type="match status" value="1"/>
</dbReference>
<keyword evidence="2" id="KW-1185">Reference proteome</keyword>
<accession>A0A386HUB2</accession>
<dbReference type="SUPFAM" id="SSF160419">
    <property type="entry name" value="YdfO-like"/>
    <property type="match status" value="1"/>
</dbReference>
<organism evidence="1 2">
    <name type="scientific">Arachidicoccus soli</name>
    <dbReference type="NCBI Taxonomy" id="2341117"/>
    <lineage>
        <taxon>Bacteria</taxon>
        <taxon>Pseudomonadati</taxon>
        <taxon>Bacteroidota</taxon>
        <taxon>Chitinophagia</taxon>
        <taxon>Chitinophagales</taxon>
        <taxon>Chitinophagaceae</taxon>
        <taxon>Arachidicoccus</taxon>
    </lineage>
</organism>
<dbReference type="EMBL" id="CP032489">
    <property type="protein sequence ID" value="AYD48946.1"/>
    <property type="molecule type" value="Genomic_DNA"/>
</dbReference>
<gene>
    <name evidence="1" type="ORF">D6B99_15800</name>
</gene>
<dbReference type="Proteomes" id="UP000266118">
    <property type="component" value="Chromosome"/>
</dbReference>
<dbReference type="InterPro" id="IPR036696">
    <property type="entry name" value="YdfO-like_sf"/>
</dbReference>